<evidence type="ECO:0000313" key="2">
    <source>
        <dbReference type="Proteomes" id="UP000499080"/>
    </source>
</evidence>
<protein>
    <submittedName>
        <fullName evidence="1">Uncharacterized protein</fullName>
    </submittedName>
</protein>
<comment type="caution">
    <text evidence="1">The sequence shown here is derived from an EMBL/GenBank/DDBJ whole genome shotgun (WGS) entry which is preliminary data.</text>
</comment>
<accession>A0A4Y2A156</accession>
<reference evidence="1 2" key="1">
    <citation type="journal article" date="2019" name="Sci. Rep.">
        <title>Orb-weaving spider Araneus ventricosus genome elucidates the spidroin gene catalogue.</title>
        <authorList>
            <person name="Kono N."/>
            <person name="Nakamura H."/>
            <person name="Ohtoshi R."/>
            <person name="Moran D.A.P."/>
            <person name="Shinohara A."/>
            <person name="Yoshida Y."/>
            <person name="Fujiwara M."/>
            <person name="Mori M."/>
            <person name="Tomita M."/>
            <person name="Arakawa K."/>
        </authorList>
    </citation>
    <scope>NUCLEOTIDE SEQUENCE [LARGE SCALE GENOMIC DNA]</scope>
</reference>
<dbReference type="Proteomes" id="UP000499080">
    <property type="component" value="Unassembled WGS sequence"/>
</dbReference>
<sequence>MVKLDSNEIREHRPKDKPMFDTRMACEDQLDLLTSARAETANNVCERRLPKERGFQFHRHLYSFEPGDLVLYDWPKQCKRKFTPMFKGPFVIVRPVGPYARRSSL</sequence>
<name>A0A4Y2A156_ARAVE</name>
<dbReference type="AlphaFoldDB" id="A0A4Y2A156"/>
<gene>
    <name evidence="1" type="ORF">AVEN_159466_1</name>
</gene>
<dbReference type="EMBL" id="BGPR01000003">
    <property type="protein sequence ID" value="GBL73468.1"/>
    <property type="molecule type" value="Genomic_DNA"/>
</dbReference>
<organism evidence="1 2">
    <name type="scientific">Araneus ventricosus</name>
    <name type="common">Orbweaver spider</name>
    <name type="synonym">Epeira ventricosa</name>
    <dbReference type="NCBI Taxonomy" id="182803"/>
    <lineage>
        <taxon>Eukaryota</taxon>
        <taxon>Metazoa</taxon>
        <taxon>Ecdysozoa</taxon>
        <taxon>Arthropoda</taxon>
        <taxon>Chelicerata</taxon>
        <taxon>Arachnida</taxon>
        <taxon>Araneae</taxon>
        <taxon>Araneomorphae</taxon>
        <taxon>Entelegynae</taxon>
        <taxon>Araneoidea</taxon>
        <taxon>Araneidae</taxon>
        <taxon>Araneus</taxon>
    </lineage>
</organism>
<keyword evidence="2" id="KW-1185">Reference proteome</keyword>
<evidence type="ECO:0000313" key="1">
    <source>
        <dbReference type="EMBL" id="GBL73468.1"/>
    </source>
</evidence>
<proteinExistence type="predicted"/>